<evidence type="ECO:0000256" key="3">
    <source>
        <dbReference type="ARBA" id="ARBA00023027"/>
    </source>
</evidence>
<dbReference type="EMBL" id="JAGPYM010000047">
    <property type="protein sequence ID" value="KAH6872065.1"/>
    <property type="molecule type" value="Genomic_DNA"/>
</dbReference>
<dbReference type="SUPFAM" id="SSF52467">
    <property type="entry name" value="DHS-like NAD/FAD-binding domain"/>
    <property type="match status" value="1"/>
</dbReference>
<dbReference type="PANTHER" id="PTHR11085">
    <property type="entry name" value="NAD-DEPENDENT PROTEIN DEACYLASE SIRTUIN-5, MITOCHONDRIAL-RELATED"/>
    <property type="match status" value="1"/>
</dbReference>
<dbReference type="PROSITE" id="PS50305">
    <property type="entry name" value="SIRTUIN"/>
    <property type="match status" value="1"/>
</dbReference>
<evidence type="ECO:0000256" key="1">
    <source>
        <dbReference type="ARBA" id="ARBA00006924"/>
    </source>
</evidence>
<dbReference type="Gene3D" id="3.40.50.1220">
    <property type="entry name" value="TPP-binding domain"/>
    <property type="match status" value="1"/>
</dbReference>
<dbReference type="InterPro" id="IPR050134">
    <property type="entry name" value="NAD-dep_sirtuin_deacylases"/>
</dbReference>
<dbReference type="AlphaFoldDB" id="A0A9P8VQB3"/>
<name>A0A9P8VQB3_9HYPO</name>
<dbReference type="InterPro" id="IPR003000">
    <property type="entry name" value="Sirtuin"/>
</dbReference>
<evidence type="ECO:0000313" key="7">
    <source>
        <dbReference type="Proteomes" id="UP000777438"/>
    </source>
</evidence>
<keyword evidence="2" id="KW-0808">Transferase</keyword>
<dbReference type="GO" id="GO:0005634">
    <property type="term" value="C:nucleus"/>
    <property type="evidence" value="ECO:0007669"/>
    <property type="project" value="TreeGrafter"/>
</dbReference>
<keyword evidence="7" id="KW-1185">Reference proteome</keyword>
<protein>
    <submittedName>
        <fullName evidence="6">DHS-like NAD/FAD-binding domain-containing protein</fullName>
    </submittedName>
</protein>
<dbReference type="OrthoDB" id="2919105at2759"/>
<dbReference type="InterPro" id="IPR029035">
    <property type="entry name" value="DHS-like_NAD/FAD-binding_dom"/>
</dbReference>
<dbReference type="GO" id="GO:0070403">
    <property type="term" value="F:NAD+ binding"/>
    <property type="evidence" value="ECO:0007669"/>
    <property type="project" value="InterPro"/>
</dbReference>
<dbReference type="GO" id="GO:0017136">
    <property type="term" value="F:histone deacetylase activity, NAD-dependent"/>
    <property type="evidence" value="ECO:0007669"/>
    <property type="project" value="TreeGrafter"/>
</dbReference>
<organism evidence="6 7">
    <name type="scientific">Thelonectria olida</name>
    <dbReference type="NCBI Taxonomy" id="1576542"/>
    <lineage>
        <taxon>Eukaryota</taxon>
        <taxon>Fungi</taxon>
        <taxon>Dikarya</taxon>
        <taxon>Ascomycota</taxon>
        <taxon>Pezizomycotina</taxon>
        <taxon>Sordariomycetes</taxon>
        <taxon>Hypocreomycetidae</taxon>
        <taxon>Hypocreales</taxon>
        <taxon>Nectriaceae</taxon>
        <taxon>Thelonectria</taxon>
    </lineage>
</organism>
<gene>
    <name evidence="6" type="ORF">B0T10DRAFT_235766</name>
</gene>
<evidence type="ECO:0000259" key="5">
    <source>
        <dbReference type="PROSITE" id="PS50305"/>
    </source>
</evidence>
<sequence length="157" mass="17353">MMQHVTLNSHSSLQDIADMLEEASKVVVMTGAGISTSAGIPAFRSKNGLHTTAGAFLSTPKPGYRGRPPSAQDMFESGVFSDQHLRLAFYELCTRLRNKAKKCEPTKTHEFIGRLRELNKLARVYTQNIDSLEGKDAQPGSSQPWNVLSLSLGRYVR</sequence>
<dbReference type="PANTHER" id="PTHR11085:SF8">
    <property type="entry name" value="NAD-DEPENDENT HISTONE DEACETYLASE HST3"/>
    <property type="match status" value="1"/>
</dbReference>
<feature type="domain" description="Deacetylase sirtuin-type" evidence="5">
    <location>
        <begin position="6"/>
        <end position="157"/>
    </location>
</feature>
<evidence type="ECO:0000256" key="2">
    <source>
        <dbReference type="ARBA" id="ARBA00022679"/>
    </source>
</evidence>
<keyword evidence="3" id="KW-0520">NAD</keyword>
<proteinExistence type="inferred from homology"/>
<comment type="caution">
    <text evidence="6">The sequence shown here is derived from an EMBL/GenBank/DDBJ whole genome shotgun (WGS) entry which is preliminary data.</text>
</comment>
<accession>A0A9P8VQB3</accession>
<dbReference type="InterPro" id="IPR026590">
    <property type="entry name" value="Ssirtuin_cat_dom"/>
</dbReference>
<comment type="similarity">
    <text evidence="1">Belongs to the sirtuin family. Class I subfamily.</text>
</comment>
<evidence type="ECO:0000313" key="6">
    <source>
        <dbReference type="EMBL" id="KAH6872065.1"/>
    </source>
</evidence>
<dbReference type="Proteomes" id="UP000777438">
    <property type="component" value="Unassembled WGS sequence"/>
</dbReference>
<reference evidence="6 7" key="1">
    <citation type="journal article" date="2021" name="Nat. Commun.">
        <title>Genetic determinants of endophytism in the Arabidopsis root mycobiome.</title>
        <authorList>
            <person name="Mesny F."/>
            <person name="Miyauchi S."/>
            <person name="Thiergart T."/>
            <person name="Pickel B."/>
            <person name="Atanasova L."/>
            <person name="Karlsson M."/>
            <person name="Huettel B."/>
            <person name="Barry K.W."/>
            <person name="Haridas S."/>
            <person name="Chen C."/>
            <person name="Bauer D."/>
            <person name="Andreopoulos W."/>
            <person name="Pangilinan J."/>
            <person name="LaButti K."/>
            <person name="Riley R."/>
            <person name="Lipzen A."/>
            <person name="Clum A."/>
            <person name="Drula E."/>
            <person name="Henrissat B."/>
            <person name="Kohler A."/>
            <person name="Grigoriev I.V."/>
            <person name="Martin F.M."/>
            <person name="Hacquard S."/>
        </authorList>
    </citation>
    <scope>NUCLEOTIDE SEQUENCE [LARGE SCALE GENOMIC DNA]</scope>
    <source>
        <strain evidence="6 7">MPI-CAGE-CH-0241</strain>
    </source>
</reference>
<evidence type="ECO:0000256" key="4">
    <source>
        <dbReference type="PROSITE-ProRule" id="PRU00236"/>
    </source>
</evidence>
<comment type="caution">
    <text evidence="4">Lacks conserved residue(s) required for the propagation of feature annotation.</text>
</comment>
<dbReference type="Pfam" id="PF02146">
    <property type="entry name" value="SIR2"/>
    <property type="match status" value="1"/>
</dbReference>